<evidence type="ECO:0000256" key="1">
    <source>
        <dbReference type="SAM" id="Phobius"/>
    </source>
</evidence>
<feature type="transmembrane region" description="Helical" evidence="1">
    <location>
        <begin position="274"/>
        <end position="294"/>
    </location>
</feature>
<keyword evidence="1" id="KW-0812">Transmembrane</keyword>
<dbReference type="InterPro" id="IPR027948">
    <property type="entry name" value="DUF4436"/>
</dbReference>
<feature type="transmembrane region" description="Helical" evidence="1">
    <location>
        <begin position="20"/>
        <end position="42"/>
    </location>
</feature>
<sequence>MATMKINEKLMWIKLRNNLWIRRLCPAFLIIAILVTIIVPTWQVYTEESRQGTIVNYQDPNDRGESLFIQASVMDVDFTAKSYKIHFLLEPNGTLAGDNGVLSQNVTLSLYSMRSFQFPAGETMEPVEMIFNYDFGNDVDYPFDQYSGYFEIMAFASGNISATIPISFKLEASVTTYNFNPTLRQFGYTTDKIGLKIVAGRSTTTLGFSIFICILMWALSLVIALISYQVVIRGRRVDAHSTMLGITMLFALPALRSAQPGIPPVGCAADILGFYWNMAIIACAAVAITMCWAVRWRPEANDSLSITSIEECRCDESVTACGSDCPHEGTCRVEAIDIFDDEEATAVSSPNSQAGGCHTGRQY</sequence>
<keyword evidence="1" id="KW-0472">Membrane</keyword>
<reference evidence="2" key="1">
    <citation type="submission" date="2021-06" db="EMBL/GenBank/DDBJ databases">
        <authorList>
            <consortium name="DOE Joint Genome Institute"/>
            <person name="Mondo S.J."/>
            <person name="Amses K.R."/>
            <person name="Simmons D.R."/>
            <person name="Longcore J.E."/>
            <person name="Seto K."/>
            <person name="Alves G.H."/>
            <person name="Bonds A.E."/>
            <person name="Quandt C.A."/>
            <person name="Davis W.J."/>
            <person name="Chang Y."/>
            <person name="Letcher P.M."/>
            <person name="Powell M.J."/>
            <person name="Kuo A."/>
            <person name="Labutti K."/>
            <person name="Pangilinan J."/>
            <person name="Andreopoulos W."/>
            <person name="Tritt A."/>
            <person name="Riley R."/>
            <person name="Hundley H."/>
            <person name="Johnson J."/>
            <person name="Lipzen A."/>
            <person name="Barry K."/>
            <person name="Berbee M.L."/>
            <person name="Buchler N.E."/>
            <person name="Grigoriev I.V."/>
            <person name="Spatafora J.W."/>
            <person name="Stajich J.E."/>
            <person name="James T.Y."/>
        </authorList>
    </citation>
    <scope>NUCLEOTIDE SEQUENCE</scope>
    <source>
        <strain evidence="2">AG</strain>
    </source>
</reference>
<dbReference type="Proteomes" id="UP001206595">
    <property type="component" value="Unassembled WGS sequence"/>
</dbReference>
<dbReference type="GeneID" id="75913980"/>
<feature type="transmembrane region" description="Helical" evidence="1">
    <location>
        <begin position="243"/>
        <end position="262"/>
    </location>
</feature>
<keyword evidence="3" id="KW-1185">Reference proteome</keyword>
<evidence type="ECO:0000313" key="2">
    <source>
        <dbReference type="EMBL" id="KAI8580203.1"/>
    </source>
</evidence>
<proteinExistence type="predicted"/>
<name>A0AAD5HFN9_UMBRA</name>
<comment type="caution">
    <text evidence="2">The sequence shown here is derived from an EMBL/GenBank/DDBJ whole genome shotgun (WGS) entry which is preliminary data.</text>
</comment>
<dbReference type="Pfam" id="PF14494">
    <property type="entry name" value="DUF4436"/>
    <property type="match status" value="1"/>
</dbReference>
<dbReference type="AlphaFoldDB" id="A0AAD5HFN9"/>
<dbReference type="RefSeq" id="XP_051445207.1">
    <property type="nucleotide sequence ID" value="XM_051588635.1"/>
</dbReference>
<dbReference type="EMBL" id="MU620914">
    <property type="protein sequence ID" value="KAI8580203.1"/>
    <property type="molecule type" value="Genomic_DNA"/>
</dbReference>
<gene>
    <name evidence="2" type="ORF">K450DRAFT_238654</name>
</gene>
<evidence type="ECO:0000313" key="3">
    <source>
        <dbReference type="Proteomes" id="UP001206595"/>
    </source>
</evidence>
<evidence type="ECO:0008006" key="4">
    <source>
        <dbReference type="Google" id="ProtNLM"/>
    </source>
</evidence>
<organism evidence="2 3">
    <name type="scientific">Umbelopsis ramanniana AG</name>
    <dbReference type="NCBI Taxonomy" id="1314678"/>
    <lineage>
        <taxon>Eukaryota</taxon>
        <taxon>Fungi</taxon>
        <taxon>Fungi incertae sedis</taxon>
        <taxon>Mucoromycota</taxon>
        <taxon>Mucoromycotina</taxon>
        <taxon>Umbelopsidomycetes</taxon>
        <taxon>Umbelopsidales</taxon>
        <taxon>Umbelopsidaceae</taxon>
        <taxon>Umbelopsis</taxon>
    </lineage>
</organism>
<reference evidence="2" key="2">
    <citation type="journal article" date="2022" name="Proc. Natl. Acad. Sci. U.S.A.">
        <title>Diploid-dominant life cycles characterize the early evolution of Fungi.</title>
        <authorList>
            <person name="Amses K.R."/>
            <person name="Simmons D.R."/>
            <person name="Longcore J.E."/>
            <person name="Mondo S.J."/>
            <person name="Seto K."/>
            <person name="Jeronimo G.H."/>
            <person name="Bonds A.E."/>
            <person name="Quandt C.A."/>
            <person name="Davis W.J."/>
            <person name="Chang Y."/>
            <person name="Federici B.A."/>
            <person name="Kuo A."/>
            <person name="LaButti K."/>
            <person name="Pangilinan J."/>
            <person name="Andreopoulos W."/>
            <person name="Tritt A."/>
            <person name="Riley R."/>
            <person name="Hundley H."/>
            <person name="Johnson J."/>
            <person name="Lipzen A."/>
            <person name="Barry K."/>
            <person name="Lang B.F."/>
            <person name="Cuomo C.A."/>
            <person name="Buchler N.E."/>
            <person name="Grigoriev I.V."/>
            <person name="Spatafora J.W."/>
            <person name="Stajich J.E."/>
            <person name="James T.Y."/>
        </authorList>
    </citation>
    <scope>NUCLEOTIDE SEQUENCE</scope>
    <source>
        <strain evidence="2">AG</strain>
    </source>
</reference>
<accession>A0AAD5HFN9</accession>
<feature type="transmembrane region" description="Helical" evidence="1">
    <location>
        <begin position="206"/>
        <end position="231"/>
    </location>
</feature>
<protein>
    <recommendedName>
        <fullName evidence="4">DUF4436 domain-containing protein</fullName>
    </recommendedName>
</protein>
<keyword evidence="1" id="KW-1133">Transmembrane helix</keyword>